<feature type="compositionally biased region" description="Low complexity" evidence="1">
    <location>
        <begin position="52"/>
        <end position="69"/>
    </location>
</feature>
<dbReference type="RefSeq" id="WP_308480481.1">
    <property type="nucleotide sequence ID" value="NZ_OY726397.1"/>
</dbReference>
<organism evidence="4 5">
    <name type="scientific">[Mycobacterium] burgundiense</name>
    <dbReference type="NCBI Taxonomy" id="3064286"/>
    <lineage>
        <taxon>Bacteria</taxon>
        <taxon>Bacillati</taxon>
        <taxon>Actinomycetota</taxon>
        <taxon>Actinomycetes</taxon>
        <taxon>Mycobacteriales</taxon>
        <taxon>Mycobacteriaceae</taxon>
        <taxon>Mycolicibacterium</taxon>
    </lineage>
</organism>
<evidence type="ECO:0000256" key="1">
    <source>
        <dbReference type="SAM" id="MobiDB-lite"/>
    </source>
</evidence>
<protein>
    <submittedName>
        <fullName evidence="4">DUF4328 domain-containing protein</fullName>
    </submittedName>
</protein>
<evidence type="ECO:0000259" key="3">
    <source>
        <dbReference type="Pfam" id="PF14219"/>
    </source>
</evidence>
<name>A0ABN9MTY7_9MYCO</name>
<dbReference type="Pfam" id="PF14219">
    <property type="entry name" value="DUF4328"/>
    <property type="match status" value="1"/>
</dbReference>
<accession>A0ABN9MTY7</accession>
<feature type="transmembrane region" description="Helical" evidence="2">
    <location>
        <begin position="253"/>
        <end position="276"/>
    </location>
</feature>
<feature type="domain" description="DUF4328" evidence="3">
    <location>
        <begin position="155"/>
        <end position="315"/>
    </location>
</feature>
<evidence type="ECO:0000313" key="4">
    <source>
        <dbReference type="EMBL" id="CAJ1494605.1"/>
    </source>
</evidence>
<keyword evidence="5" id="KW-1185">Reference proteome</keyword>
<keyword evidence="2" id="KW-1133">Transmembrane helix</keyword>
<keyword evidence="2" id="KW-0472">Membrane</keyword>
<dbReference type="Proteomes" id="UP001190465">
    <property type="component" value="Chromosome"/>
</dbReference>
<feature type="region of interest" description="Disordered" evidence="1">
    <location>
        <begin position="34"/>
        <end position="94"/>
    </location>
</feature>
<feature type="transmembrane region" description="Helical" evidence="2">
    <location>
        <begin position="162"/>
        <end position="189"/>
    </location>
</feature>
<proteinExistence type="predicted"/>
<keyword evidence="2" id="KW-0812">Transmembrane</keyword>
<feature type="region of interest" description="Disordered" evidence="1">
    <location>
        <begin position="336"/>
        <end position="366"/>
    </location>
</feature>
<feature type="transmembrane region" description="Helical" evidence="2">
    <location>
        <begin position="291"/>
        <end position="312"/>
    </location>
</feature>
<evidence type="ECO:0000313" key="5">
    <source>
        <dbReference type="Proteomes" id="UP001190465"/>
    </source>
</evidence>
<feature type="compositionally biased region" description="Low complexity" evidence="1">
    <location>
        <begin position="34"/>
        <end position="45"/>
    </location>
</feature>
<sequence length="366" mass="39104">MIQVCSSCSTRWNVRDKQRMWCPRCQGRLLAPAATGAGAPPDVAGWSRSAQTGGAAPPTGGAPKLPPGLRWIAVRPGAPPSPRPRRRPLGPTPRYDFIPRWSLPDPITYGVEPTAPERTGPTAAQVRGVLTVTTVALAAAALIYLIRYVLLMVNRTVLLPPFVAAGATLLSILVSLAALAAVIACWVVLTRWLIARRAQLFAHLGRTDRPTSALWTGCLLPPVNLFWAPVFVIETATLEGLYRRLRTPIIRWWLWWALSAVLSFIAVASLFTYGWFSIGLNSSAQGVADNTVAMICAYLAALATVVAVRRVYQGFEDKPVERPAHRWVVVAAGPAAGPAAGEADGTGAAAGDFARPVEPTGQEPAA</sequence>
<reference evidence="4 5" key="1">
    <citation type="submission" date="2023-08" db="EMBL/GenBank/DDBJ databases">
        <authorList>
            <person name="Folkvardsen B D."/>
            <person name="Norman A."/>
        </authorList>
    </citation>
    <scope>NUCLEOTIDE SEQUENCE [LARGE SCALE GENOMIC DNA]</scope>
    <source>
        <strain evidence="4 5">Mu0053</strain>
    </source>
</reference>
<gene>
    <name evidence="4" type="ORF">MU0053_000098</name>
</gene>
<dbReference type="InterPro" id="IPR025565">
    <property type="entry name" value="DUF4328"/>
</dbReference>
<feature type="transmembrane region" description="Helical" evidence="2">
    <location>
        <begin position="128"/>
        <end position="150"/>
    </location>
</feature>
<evidence type="ECO:0000256" key="2">
    <source>
        <dbReference type="SAM" id="Phobius"/>
    </source>
</evidence>
<dbReference type="EMBL" id="OY726397">
    <property type="protein sequence ID" value="CAJ1494605.1"/>
    <property type="molecule type" value="Genomic_DNA"/>
</dbReference>
<feature type="compositionally biased region" description="Low complexity" evidence="1">
    <location>
        <begin position="336"/>
        <end position="354"/>
    </location>
</feature>